<dbReference type="EMBL" id="MN549360">
    <property type="protein sequence ID" value="QGZ14054.1"/>
    <property type="molecule type" value="Genomic_DNA"/>
</dbReference>
<evidence type="ECO:0000313" key="1">
    <source>
        <dbReference type="EMBL" id="QGZ14054.1"/>
    </source>
</evidence>
<sequence>MRQRIIGIKETSPNCFRLTFDGNILGDSRGYSKQEAISEAKRFVRQNANDGDWVGSTWVEFQNVIDPNLEA</sequence>
<organism evidence="1 2">
    <name type="scientific">Rhizobium phage RL38J1</name>
    <dbReference type="NCBI Taxonomy" id="2663232"/>
    <lineage>
        <taxon>Viruses</taxon>
        <taxon>Duplodnaviria</taxon>
        <taxon>Heunggongvirae</taxon>
        <taxon>Uroviricota</taxon>
        <taxon>Caudoviricetes</taxon>
        <taxon>Pootjesviridae</taxon>
        <taxon>Innesvirus</taxon>
        <taxon>Innesvirus RL38J1</taxon>
    </lineage>
</organism>
<keyword evidence="2" id="KW-1185">Reference proteome</keyword>
<accession>A0A6B9J1D6</accession>
<dbReference type="Proteomes" id="UP000436513">
    <property type="component" value="Segment"/>
</dbReference>
<proteinExistence type="predicted"/>
<gene>
    <name evidence="1" type="ORF">RL38J1_022</name>
</gene>
<name>A0A6B9J1D6_9CAUD</name>
<evidence type="ECO:0000313" key="2">
    <source>
        <dbReference type="Proteomes" id="UP000436513"/>
    </source>
</evidence>
<reference evidence="1 2" key="1">
    <citation type="submission" date="2019-10" db="EMBL/GenBank/DDBJ databases">
        <title>Complete genome sequence of bacteriophage vB_RLeM_RL38JI.</title>
        <authorList>
            <person name="Gunathilake D."/>
            <person name="Bhat S."/>
            <person name="Yost C.K."/>
            <person name="Hynes M.F."/>
        </authorList>
    </citation>
    <scope>NUCLEOTIDE SEQUENCE [LARGE SCALE GENOMIC DNA]</scope>
</reference>
<protein>
    <submittedName>
        <fullName evidence="1">Uncharacterized protein</fullName>
    </submittedName>
</protein>